<organism evidence="1 2">
    <name type="scientific">Alteromonas genovensis</name>
    <dbReference type="NCBI Taxonomy" id="471225"/>
    <lineage>
        <taxon>Bacteria</taxon>
        <taxon>Pseudomonadati</taxon>
        <taxon>Pseudomonadota</taxon>
        <taxon>Gammaproteobacteria</taxon>
        <taxon>Alteromonadales</taxon>
        <taxon>Alteromonadaceae</taxon>
        <taxon>Alteromonas/Salinimonas group</taxon>
        <taxon>Alteromonas</taxon>
    </lineage>
</organism>
<dbReference type="Proteomes" id="UP000471381">
    <property type="component" value="Unassembled WGS sequence"/>
</dbReference>
<name>A0A6N9TIJ5_9ALTE</name>
<dbReference type="AlphaFoldDB" id="A0A6N9TIJ5"/>
<protein>
    <submittedName>
        <fullName evidence="1">Uncharacterized protein</fullName>
    </submittedName>
</protein>
<gene>
    <name evidence="1" type="ORF">GTQ48_10285</name>
</gene>
<proteinExistence type="predicted"/>
<sequence length="69" mass="7941">MMVVNMQFILPEHRMNQTPPLALVKTWYDLLSSSEDNSVKQHAQQMLLNAFESPEAIATYLKANNILKH</sequence>
<evidence type="ECO:0000313" key="1">
    <source>
        <dbReference type="EMBL" id="NDW15905.1"/>
    </source>
</evidence>
<dbReference type="RefSeq" id="WP_163106480.1">
    <property type="nucleotide sequence ID" value="NZ_JAAAWO010000006.1"/>
</dbReference>
<reference evidence="1 2" key="1">
    <citation type="submission" date="2020-01" db="EMBL/GenBank/DDBJ databases">
        <title>Genomes of bacteria type strains.</title>
        <authorList>
            <person name="Chen J."/>
            <person name="Zhu S."/>
            <person name="Yang J."/>
        </authorList>
    </citation>
    <scope>NUCLEOTIDE SEQUENCE [LARGE SCALE GENOMIC DNA]</scope>
    <source>
        <strain evidence="1 2">LMG 24078</strain>
    </source>
</reference>
<evidence type="ECO:0000313" key="2">
    <source>
        <dbReference type="Proteomes" id="UP000471381"/>
    </source>
</evidence>
<dbReference type="EMBL" id="JAAAWO010000006">
    <property type="protein sequence ID" value="NDW15905.1"/>
    <property type="molecule type" value="Genomic_DNA"/>
</dbReference>
<accession>A0A6N9TIJ5</accession>
<keyword evidence="2" id="KW-1185">Reference proteome</keyword>
<comment type="caution">
    <text evidence="1">The sequence shown here is derived from an EMBL/GenBank/DDBJ whole genome shotgun (WGS) entry which is preliminary data.</text>
</comment>